<evidence type="ECO:0000313" key="3">
    <source>
        <dbReference type="Proteomes" id="UP001597201"/>
    </source>
</evidence>
<feature type="transmembrane region" description="Helical" evidence="1">
    <location>
        <begin position="56"/>
        <end position="80"/>
    </location>
</feature>
<keyword evidence="1" id="KW-0472">Membrane</keyword>
<evidence type="ECO:0000313" key="2">
    <source>
        <dbReference type="EMBL" id="MFD1315549.1"/>
    </source>
</evidence>
<name>A0ABW3Y1N9_9FLAO</name>
<protein>
    <submittedName>
        <fullName evidence="2">DUF983 domain-containing protein</fullName>
    </submittedName>
</protein>
<dbReference type="InterPro" id="IPR009325">
    <property type="entry name" value="DUF983"/>
</dbReference>
<keyword evidence="1" id="KW-0812">Transmembrane</keyword>
<sequence>MVKKGSKLYSIVNNKCPKCQEGDFFVTKNPLKLNKNLAIHENCSSCGLKYMIEPSFFYGAMYVSYGITVALSIITFIILYSLGLELLQIFIGIIIALIIFTPLTLKLSRLIYINIFVHYKKDPKD</sequence>
<feature type="transmembrane region" description="Helical" evidence="1">
    <location>
        <begin position="86"/>
        <end position="105"/>
    </location>
</feature>
<accession>A0ABW3Y1N9</accession>
<reference evidence="3" key="1">
    <citation type="journal article" date="2019" name="Int. J. Syst. Evol. Microbiol.">
        <title>The Global Catalogue of Microorganisms (GCM) 10K type strain sequencing project: providing services to taxonomists for standard genome sequencing and annotation.</title>
        <authorList>
            <consortium name="The Broad Institute Genomics Platform"/>
            <consortium name="The Broad Institute Genome Sequencing Center for Infectious Disease"/>
            <person name="Wu L."/>
            <person name="Ma J."/>
        </authorList>
    </citation>
    <scope>NUCLEOTIDE SEQUENCE [LARGE SCALE GENOMIC DNA]</scope>
    <source>
        <strain evidence="3">CCUG 61485</strain>
    </source>
</reference>
<dbReference type="RefSeq" id="WP_377177835.1">
    <property type="nucleotide sequence ID" value="NZ_JBHTMY010000003.1"/>
</dbReference>
<proteinExistence type="predicted"/>
<keyword evidence="1" id="KW-1133">Transmembrane helix</keyword>
<dbReference type="EMBL" id="JBHTMY010000003">
    <property type="protein sequence ID" value="MFD1315549.1"/>
    <property type="molecule type" value="Genomic_DNA"/>
</dbReference>
<gene>
    <name evidence="2" type="ORF">ACFQ39_07985</name>
</gene>
<evidence type="ECO:0000256" key="1">
    <source>
        <dbReference type="SAM" id="Phobius"/>
    </source>
</evidence>
<organism evidence="2 3">
    <name type="scientific">Namhaeicola litoreus</name>
    <dbReference type="NCBI Taxonomy" id="1052145"/>
    <lineage>
        <taxon>Bacteria</taxon>
        <taxon>Pseudomonadati</taxon>
        <taxon>Bacteroidota</taxon>
        <taxon>Flavobacteriia</taxon>
        <taxon>Flavobacteriales</taxon>
        <taxon>Flavobacteriaceae</taxon>
        <taxon>Namhaeicola</taxon>
    </lineage>
</organism>
<keyword evidence="3" id="KW-1185">Reference proteome</keyword>
<dbReference type="Pfam" id="PF06170">
    <property type="entry name" value="DUF983"/>
    <property type="match status" value="1"/>
</dbReference>
<comment type="caution">
    <text evidence="2">The sequence shown here is derived from an EMBL/GenBank/DDBJ whole genome shotgun (WGS) entry which is preliminary data.</text>
</comment>
<dbReference type="Proteomes" id="UP001597201">
    <property type="component" value="Unassembled WGS sequence"/>
</dbReference>